<sequence>MARTLLLRLAVALLAALTAALGGQARADIVRLAVASNFAEPMQTLAEAFSAGTGHTLIISNGSTGRLYAQIVNGAPFDVFLAADTVRPARLVEDGLAVAGSAQTYATGRLALMEPGDATAGTPSPLQRLQSGDYRRLALASPDLAPYGAAAHQVLAHLDLQTASASRQVFGENIGQTYAFVATGNADLGFVALSQIRHPGSAPAGRYDLIPAGWHDPIRQDAVLLEQSNDNEAARAFLDFLASPEARDIIAAHGYEAPE</sequence>
<reference evidence="6" key="1">
    <citation type="journal article" date="2014" name="Int. J. Syst. Evol. Microbiol.">
        <title>Complete genome sequence of Corynebacterium casei LMG S-19264T (=DSM 44701T), isolated from a smear-ripened cheese.</title>
        <authorList>
            <consortium name="US DOE Joint Genome Institute (JGI-PGF)"/>
            <person name="Walter F."/>
            <person name="Albersmeier A."/>
            <person name="Kalinowski J."/>
            <person name="Ruckert C."/>
        </authorList>
    </citation>
    <scope>NUCLEOTIDE SEQUENCE</scope>
    <source>
        <strain evidence="6">VKM B-1513</strain>
    </source>
</reference>
<dbReference type="AlphaFoldDB" id="A0A9W6IMH3"/>
<dbReference type="Pfam" id="PF13531">
    <property type="entry name" value="SBP_bac_11"/>
    <property type="match status" value="1"/>
</dbReference>
<dbReference type="GO" id="GO:0030973">
    <property type="term" value="F:molybdate ion binding"/>
    <property type="evidence" value="ECO:0007669"/>
    <property type="project" value="InterPro"/>
</dbReference>
<keyword evidence="4" id="KW-0500">Molybdenum</keyword>
<dbReference type="InterPro" id="IPR050682">
    <property type="entry name" value="ModA/WtpA"/>
</dbReference>
<proteinExistence type="inferred from homology"/>
<dbReference type="GO" id="GO:0015689">
    <property type="term" value="P:molybdate ion transport"/>
    <property type="evidence" value="ECO:0007669"/>
    <property type="project" value="InterPro"/>
</dbReference>
<feature type="binding site" evidence="4">
    <location>
        <position position="174"/>
    </location>
    <ligand>
        <name>molybdate</name>
        <dbReference type="ChEBI" id="CHEBI:36264"/>
    </ligand>
</feature>
<evidence type="ECO:0000256" key="5">
    <source>
        <dbReference type="SAM" id="SignalP"/>
    </source>
</evidence>
<dbReference type="PANTHER" id="PTHR30632:SF14">
    <property type="entry name" value="TUNGSTATE_MOLYBDATE_CHROMATE-BINDING PROTEIN MODA"/>
    <property type="match status" value="1"/>
</dbReference>
<dbReference type="InterPro" id="IPR005950">
    <property type="entry name" value="ModA"/>
</dbReference>
<evidence type="ECO:0000256" key="4">
    <source>
        <dbReference type="PIRSR" id="PIRSR004846-1"/>
    </source>
</evidence>
<dbReference type="EMBL" id="BSFE01000003">
    <property type="protein sequence ID" value="GLK51765.1"/>
    <property type="molecule type" value="Genomic_DNA"/>
</dbReference>
<evidence type="ECO:0000256" key="2">
    <source>
        <dbReference type="ARBA" id="ARBA00022723"/>
    </source>
</evidence>
<dbReference type="Gene3D" id="3.40.190.10">
    <property type="entry name" value="Periplasmic binding protein-like II"/>
    <property type="match status" value="2"/>
</dbReference>
<dbReference type="PIRSF" id="PIRSF004846">
    <property type="entry name" value="ModA"/>
    <property type="match status" value="1"/>
</dbReference>
<comment type="caution">
    <text evidence="6">The sequence shown here is derived from an EMBL/GenBank/DDBJ whole genome shotgun (WGS) entry which is preliminary data.</text>
</comment>
<gene>
    <name evidence="6" type="primary">modA</name>
    <name evidence="6" type="ORF">GCM10017621_12730</name>
</gene>
<dbReference type="SUPFAM" id="SSF53850">
    <property type="entry name" value="Periplasmic binding protein-like II"/>
    <property type="match status" value="1"/>
</dbReference>
<dbReference type="CDD" id="cd13539">
    <property type="entry name" value="PBP2_AvModA"/>
    <property type="match status" value="1"/>
</dbReference>
<dbReference type="InterPro" id="IPR044084">
    <property type="entry name" value="AvModA-like_subst-bd"/>
</dbReference>
<evidence type="ECO:0000256" key="3">
    <source>
        <dbReference type="ARBA" id="ARBA00022729"/>
    </source>
</evidence>
<organism evidence="6 7">
    <name type="scientific">Maricaulis virginensis</name>
    <dbReference type="NCBI Taxonomy" id="144022"/>
    <lineage>
        <taxon>Bacteria</taxon>
        <taxon>Pseudomonadati</taxon>
        <taxon>Pseudomonadota</taxon>
        <taxon>Alphaproteobacteria</taxon>
        <taxon>Maricaulales</taxon>
        <taxon>Maricaulaceae</taxon>
        <taxon>Maricaulis</taxon>
    </lineage>
</organism>
<feature type="binding site" evidence="4">
    <location>
        <position position="64"/>
    </location>
    <ligand>
        <name>molybdate</name>
        <dbReference type="ChEBI" id="CHEBI:36264"/>
    </ligand>
</feature>
<feature type="chain" id="PRO_5040892738" evidence="5">
    <location>
        <begin position="28"/>
        <end position="259"/>
    </location>
</feature>
<name>A0A9W6IMH3_9PROT</name>
<protein>
    <submittedName>
        <fullName evidence="6">Molybdate-binding periplasmic protein ModA</fullName>
    </submittedName>
</protein>
<evidence type="ECO:0000313" key="6">
    <source>
        <dbReference type="EMBL" id="GLK51765.1"/>
    </source>
</evidence>
<accession>A0A9W6IMH3</accession>
<feature type="signal peptide" evidence="5">
    <location>
        <begin position="1"/>
        <end position="27"/>
    </location>
</feature>
<comment type="similarity">
    <text evidence="1">Belongs to the bacterial solute-binding protein ModA family.</text>
</comment>
<dbReference type="Proteomes" id="UP001143486">
    <property type="component" value="Unassembled WGS sequence"/>
</dbReference>
<evidence type="ECO:0000313" key="7">
    <source>
        <dbReference type="Proteomes" id="UP001143486"/>
    </source>
</evidence>
<keyword evidence="2 4" id="KW-0479">Metal-binding</keyword>
<dbReference type="PANTHER" id="PTHR30632">
    <property type="entry name" value="MOLYBDATE-BINDING PERIPLASMIC PROTEIN"/>
    <property type="match status" value="1"/>
</dbReference>
<evidence type="ECO:0000256" key="1">
    <source>
        <dbReference type="ARBA" id="ARBA00009175"/>
    </source>
</evidence>
<dbReference type="GO" id="GO:0046872">
    <property type="term" value="F:metal ion binding"/>
    <property type="evidence" value="ECO:0007669"/>
    <property type="project" value="UniProtKB-KW"/>
</dbReference>
<dbReference type="NCBIfam" id="TIGR01256">
    <property type="entry name" value="modA"/>
    <property type="match status" value="1"/>
</dbReference>
<keyword evidence="7" id="KW-1185">Reference proteome</keyword>
<reference evidence="6" key="2">
    <citation type="submission" date="2023-01" db="EMBL/GenBank/DDBJ databases">
        <authorList>
            <person name="Sun Q."/>
            <person name="Evtushenko L."/>
        </authorList>
    </citation>
    <scope>NUCLEOTIDE SEQUENCE</scope>
    <source>
        <strain evidence="6">VKM B-1513</strain>
    </source>
</reference>
<dbReference type="RefSeq" id="WP_271186131.1">
    <property type="nucleotide sequence ID" value="NZ_BSFE01000003.1"/>
</dbReference>
<keyword evidence="3 5" id="KW-0732">Signal</keyword>